<keyword evidence="7" id="KW-0472">Membrane</keyword>
<evidence type="ECO:0000256" key="4">
    <source>
        <dbReference type="PROSITE-ProRule" id="PRU00285"/>
    </source>
</evidence>
<feature type="region of interest" description="Disordered" evidence="6">
    <location>
        <begin position="103"/>
        <end position="202"/>
    </location>
</feature>
<proteinExistence type="inferred from homology"/>
<comment type="similarity">
    <text evidence="4 5">Belongs to the small heat shock protein (HSP20) family.</text>
</comment>
<feature type="compositionally biased region" description="Basic and acidic residues" evidence="6">
    <location>
        <begin position="154"/>
        <end position="194"/>
    </location>
</feature>
<dbReference type="Gene3D" id="2.60.40.790">
    <property type="match status" value="1"/>
</dbReference>
<dbReference type="GO" id="GO:0006952">
    <property type="term" value="P:defense response"/>
    <property type="evidence" value="ECO:0007669"/>
    <property type="project" value="UniProtKB-KW"/>
</dbReference>
<dbReference type="Gramene" id="TVU45835">
    <property type="protein sequence ID" value="TVU45835"/>
    <property type="gene ID" value="EJB05_05338"/>
</dbReference>
<evidence type="ECO:0000313" key="10">
    <source>
        <dbReference type="Proteomes" id="UP000324897"/>
    </source>
</evidence>
<evidence type="ECO:0000313" key="9">
    <source>
        <dbReference type="EMBL" id="TVU45835.1"/>
    </source>
</evidence>
<dbReference type="GO" id="GO:0005886">
    <property type="term" value="C:plasma membrane"/>
    <property type="evidence" value="ECO:0007669"/>
    <property type="project" value="UniProtKB-SubCell"/>
</dbReference>
<feature type="non-terminal residue" evidence="9">
    <location>
        <position position="1"/>
    </location>
</feature>
<dbReference type="PROSITE" id="PS01031">
    <property type="entry name" value="SHSP"/>
    <property type="match status" value="1"/>
</dbReference>
<dbReference type="InterPro" id="IPR008978">
    <property type="entry name" value="HSP20-like_chaperone"/>
</dbReference>
<comment type="subcellular location">
    <subcellularLocation>
        <location evidence="1">Cell membrane</location>
        <topology evidence="1">Single-pass membrane protein</topology>
    </subcellularLocation>
</comment>
<dbReference type="Proteomes" id="UP000324897">
    <property type="component" value="Chromosome 5"/>
</dbReference>
<keyword evidence="7" id="KW-1133">Transmembrane helix</keyword>
<keyword evidence="3" id="KW-0611">Plant defense</keyword>
<dbReference type="EMBL" id="RWGY01000004">
    <property type="protein sequence ID" value="TVU45835.1"/>
    <property type="molecule type" value="Genomic_DNA"/>
</dbReference>
<accession>A0A5J9WD50</accession>
<dbReference type="AlphaFoldDB" id="A0A5J9WD50"/>
<evidence type="ECO:0000256" key="5">
    <source>
        <dbReference type="RuleBase" id="RU003616"/>
    </source>
</evidence>
<name>A0A5J9WD50_9POAL</name>
<gene>
    <name evidence="9" type="ORF">EJB05_05338</name>
</gene>
<feature type="domain" description="SHSP" evidence="8">
    <location>
        <begin position="17"/>
        <end position="122"/>
    </location>
</feature>
<evidence type="ECO:0000256" key="2">
    <source>
        <dbReference type="ARBA" id="ARBA00022475"/>
    </source>
</evidence>
<evidence type="ECO:0000256" key="1">
    <source>
        <dbReference type="ARBA" id="ARBA00004162"/>
    </source>
</evidence>
<dbReference type="InterPro" id="IPR002068">
    <property type="entry name" value="A-crystallin/Hsp20_dom"/>
</dbReference>
<dbReference type="CDD" id="cd06464">
    <property type="entry name" value="ACD_sHsps-like"/>
    <property type="match status" value="1"/>
</dbReference>
<evidence type="ECO:0000259" key="8">
    <source>
        <dbReference type="PROSITE" id="PS01031"/>
    </source>
</evidence>
<evidence type="ECO:0000256" key="3">
    <source>
        <dbReference type="ARBA" id="ARBA00022821"/>
    </source>
</evidence>
<dbReference type="Pfam" id="PF00011">
    <property type="entry name" value="HSP20"/>
    <property type="match status" value="1"/>
</dbReference>
<dbReference type="OrthoDB" id="1431247at2759"/>
<reference evidence="9 10" key="1">
    <citation type="journal article" date="2019" name="Sci. Rep.">
        <title>A high-quality genome of Eragrostis curvula grass provides insights into Poaceae evolution and supports new strategies to enhance forage quality.</title>
        <authorList>
            <person name="Carballo J."/>
            <person name="Santos B.A.C.M."/>
            <person name="Zappacosta D."/>
            <person name="Garbus I."/>
            <person name="Selva J.P."/>
            <person name="Gallo C.A."/>
            <person name="Diaz A."/>
            <person name="Albertini E."/>
            <person name="Caccamo M."/>
            <person name="Echenique V."/>
        </authorList>
    </citation>
    <scope>NUCLEOTIDE SEQUENCE [LARGE SCALE GENOMIC DNA]</scope>
    <source>
        <strain evidence="10">cv. Victoria</strain>
        <tissue evidence="9">Leaf</tissue>
    </source>
</reference>
<feature type="compositionally biased region" description="Low complexity" evidence="6">
    <location>
        <begin position="139"/>
        <end position="149"/>
    </location>
</feature>
<sequence length="238" mass="26270">MPATAAQAAPPPPPRRRVYAAVDPRCEWANTENADTLVVDVSGFRKEELKVLYSTNRKLRVTGERQVDGAQWARFVKVFPVPRSCDASAIRARMNLEHAQLSVVLPKRSSSSSSKDKQNEHESMGEQHKEPENAGGGASDSSGSSLYSAQEDVAADKVEEKEQREDQGTEPQRQEVLAKQDSSKRSDGGENAVEKDDDDDKGENKRWWRKITVIHVLGFVLVLALVGVGANVLYVMLL</sequence>
<evidence type="ECO:0000256" key="6">
    <source>
        <dbReference type="SAM" id="MobiDB-lite"/>
    </source>
</evidence>
<keyword evidence="2" id="KW-1003">Cell membrane</keyword>
<dbReference type="SUPFAM" id="SSF49764">
    <property type="entry name" value="HSP20-like chaperones"/>
    <property type="match status" value="1"/>
</dbReference>
<feature type="transmembrane region" description="Helical" evidence="7">
    <location>
        <begin position="211"/>
        <end position="237"/>
    </location>
</feature>
<protein>
    <recommendedName>
        <fullName evidence="8">SHSP domain-containing protein</fullName>
    </recommendedName>
</protein>
<keyword evidence="7" id="KW-0812">Transmembrane</keyword>
<dbReference type="PANTHER" id="PTHR43670:SF89">
    <property type="entry name" value="OS03G0656000 PROTEIN"/>
    <property type="match status" value="1"/>
</dbReference>
<evidence type="ECO:0000256" key="7">
    <source>
        <dbReference type="SAM" id="Phobius"/>
    </source>
</evidence>
<comment type="caution">
    <text evidence="9">The sequence shown here is derived from an EMBL/GenBank/DDBJ whole genome shotgun (WGS) entry which is preliminary data.</text>
</comment>
<dbReference type="PANTHER" id="PTHR43670">
    <property type="entry name" value="HEAT SHOCK PROTEIN 26"/>
    <property type="match status" value="1"/>
</dbReference>
<organism evidence="9 10">
    <name type="scientific">Eragrostis curvula</name>
    <name type="common">weeping love grass</name>
    <dbReference type="NCBI Taxonomy" id="38414"/>
    <lineage>
        <taxon>Eukaryota</taxon>
        <taxon>Viridiplantae</taxon>
        <taxon>Streptophyta</taxon>
        <taxon>Embryophyta</taxon>
        <taxon>Tracheophyta</taxon>
        <taxon>Spermatophyta</taxon>
        <taxon>Magnoliopsida</taxon>
        <taxon>Liliopsida</taxon>
        <taxon>Poales</taxon>
        <taxon>Poaceae</taxon>
        <taxon>PACMAD clade</taxon>
        <taxon>Chloridoideae</taxon>
        <taxon>Eragrostideae</taxon>
        <taxon>Eragrostidinae</taxon>
        <taxon>Eragrostis</taxon>
    </lineage>
</organism>
<dbReference type="GO" id="GO:0034605">
    <property type="term" value="P:cellular response to heat"/>
    <property type="evidence" value="ECO:0007669"/>
    <property type="project" value="TreeGrafter"/>
</dbReference>
<feature type="compositionally biased region" description="Basic and acidic residues" evidence="6">
    <location>
        <begin position="114"/>
        <end position="132"/>
    </location>
</feature>
<keyword evidence="10" id="KW-1185">Reference proteome</keyword>